<protein>
    <submittedName>
        <fullName evidence="2">Uncharacterized protein</fullName>
    </submittedName>
</protein>
<keyword evidence="3" id="KW-1185">Reference proteome</keyword>
<dbReference type="AlphaFoldDB" id="A0A9J5YXE0"/>
<gene>
    <name evidence="2" type="ORF">H5410_025980</name>
</gene>
<feature type="chain" id="PRO_5039941750" evidence="1">
    <location>
        <begin position="28"/>
        <end position="71"/>
    </location>
</feature>
<dbReference type="InterPro" id="IPR051897">
    <property type="entry name" value="PG-associated_BURP"/>
</dbReference>
<comment type="caution">
    <text evidence="2">The sequence shown here is derived from an EMBL/GenBank/DDBJ whole genome shotgun (WGS) entry which is preliminary data.</text>
</comment>
<evidence type="ECO:0000256" key="1">
    <source>
        <dbReference type="SAM" id="SignalP"/>
    </source>
</evidence>
<evidence type="ECO:0000313" key="2">
    <source>
        <dbReference type="EMBL" id="KAG5604488.1"/>
    </source>
</evidence>
<name>A0A9J5YXE0_SOLCO</name>
<dbReference type="OrthoDB" id="1744203at2759"/>
<dbReference type="PANTHER" id="PTHR31458">
    <property type="entry name" value="POLYGALACTURONASE 1 BETA-LIKE PROTEIN 2"/>
    <property type="match status" value="1"/>
</dbReference>
<evidence type="ECO:0000313" key="3">
    <source>
        <dbReference type="Proteomes" id="UP000824120"/>
    </source>
</evidence>
<reference evidence="2 3" key="1">
    <citation type="submission" date="2020-09" db="EMBL/GenBank/DDBJ databases">
        <title>De no assembly of potato wild relative species, Solanum commersonii.</title>
        <authorList>
            <person name="Cho K."/>
        </authorList>
    </citation>
    <scope>NUCLEOTIDE SEQUENCE [LARGE SCALE GENOMIC DNA]</scope>
    <source>
        <strain evidence="2">LZ3.2</strain>
        <tissue evidence="2">Leaf</tissue>
    </source>
</reference>
<dbReference type="PANTHER" id="PTHR31458:SF14">
    <property type="entry name" value="POLYGALACTURONASE NON-CATALYTIC SUBUNIT AROGP3"/>
    <property type="match status" value="1"/>
</dbReference>
<accession>A0A9J5YXE0</accession>
<sequence>MHTKTFLSSCILLVLLFSLSSFNVAVARNGDKSGNPFTPKGYLIRYWNKHVSNELPKPWFLLNKASPLNAA</sequence>
<dbReference type="Proteomes" id="UP000824120">
    <property type="component" value="Chromosome 5"/>
</dbReference>
<keyword evidence="1" id="KW-0732">Signal</keyword>
<feature type="signal peptide" evidence="1">
    <location>
        <begin position="1"/>
        <end position="27"/>
    </location>
</feature>
<organism evidence="2 3">
    <name type="scientific">Solanum commersonii</name>
    <name type="common">Commerson's wild potato</name>
    <name type="synonym">Commerson's nightshade</name>
    <dbReference type="NCBI Taxonomy" id="4109"/>
    <lineage>
        <taxon>Eukaryota</taxon>
        <taxon>Viridiplantae</taxon>
        <taxon>Streptophyta</taxon>
        <taxon>Embryophyta</taxon>
        <taxon>Tracheophyta</taxon>
        <taxon>Spermatophyta</taxon>
        <taxon>Magnoliopsida</taxon>
        <taxon>eudicotyledons</taxon>
        <taxon>Gunneridae</taxon>
        <taxon>Pentapetalae</taxon>
        <taxon>asterids</taxon>
        <taxon>lamiids</taxon>
        <taxon>Solanales</taxon>
        <taxon>Solanaceae</taxon>
        <taxon>Solanoideae</taxon>
        <taxon>Solaneae</taxon>
        <taxon>Solanum</taxon>
    </lineage>
</organism>
<proteinExistence type="predicted"/>
<dbReference type="EMBL" id="JACXVP010000005">
    <property type="protein sequence ID" value="KAG5604488.1"/>
    <property type="molecule type" value="Genomic_DNA"/>
</dbReference>